<keyword evidence="1" id="KW-0472">Membrane</keyword>
<organism evidence="2 3">
    <name type="scientific">Methylobacterium persicinum</name>
    <dbReference type="NCBI Taxonomy" id="374426"/>
    <lineage>
        <taxon>Bacteria</taxon>
        <taxon>Pseudomonadati</taxon>
        <taxon>Pseudomonadota</taxon>
        <taxon>Alphaproteobacteria</taxon>
        <taxon>Hyphomicrobiales</taxon>
        <taxon>Methylobacteriaceae</taxon>
        <taxon>Methylobacterium</taxon>
    </lineage>
</organism>
<protein>
    <submittedName>
        <fullName evidence="2">Pimeloyl-ACP methyl ester carboxylesterase</fullName>
    </submittedName>
</protein>
<keyword evidence="3" id="KW-1185">Reference proteome</keyword>
<evidence type="ECO:0000313" key="3">
    <source>
        <dbReference type="Proteomes" id="UP001236369"/>
    </source>
</evidence>
<dbReference type="SUPFAM" id="SSF53474">
    <property type="entry name" value="alpha/beta-Hydrolases"/>
    <property type="match status" value="1"/>
</dbReference>
<comment type="caution">
    <text evidence="2">The sequence shown here is derived from an EMBL/GenBank/DDBJ whole genome shotgun (WGS) entry which is preliminary data.</text>
</comment>
<feature type="transmembrane region" description="Helical" evidence="1">
    <location>
        <begin position="107"/>
        <end position="128"/>
    </location>
</feature>
<dbReference type="Proteomes" id="UP001236369">
    <property type="component" value="Unassembled WGS sequence"/>
</dbReference>
<dbReference type="RefSeq" id="WP_238252875.1">
    <property type="nucleotide sequence ID" value="NZ_BPQX01000063.1"/>
</dbReference>
<name>A0ABU0HRJ9_9HYPH</name>
<evidence type="ECO:0000313" key="2">
    <source>
        <dbReference type="EMBL" id="MDQ0444537.1"/>
    </source>
</evidence>
<evidence type="ECO:0000256" key="1">
    <source>
        <dbReference type="SAM" id="Phobius"/>
    </source>
</evidence>
<sequence length="414" mass="46548">MSKPIAFTPRQVSRDPSQPVERRILFYLPGYDPDAERRYRTLFVREIRRYARGFGIALPTISRPITSDDGRTQHWTIQSQDSRASTRTVYDVLLWSDLARRDMKRSYILGACLNAWALLHAAASGTLVRLYRASWKCANVIVYPFVMSLLLLAAFFLAGLLGHGLLGIGLGLPTWIALSAGCAVGFYALKKTAPRLDRAFLWQLMHDWIFHWQHAGGRRRDYEARLDEFADHVLARIRQAECDEILLVGHSTGGLTAVELAARLLAKDPGLGREGPVFSLLTLGSSLPIVALQPSAHATRAAVEQLMTSQRLVWVDYQAPQDWMNFPGFNPGQDLPLDLPVADTVNPIIRSARFSEIIDAQTYRQIRMRPFRMHFQFLMANDHAGVFDIFALSLGSRYLRERVLGEVSTPLGSG</sequence>
<dbReference type="Gene3D" id="3.40.50.1820">
    <property type="entry name" value="alpha/beta hydrolase"/>
    <property type="match status" value="1"/>
</dbReference>
<dbReference type="InterPro" id="IPR029058">
    <property type="entry name" value="AB_hydrolase_fold"/>
</dbReference>
<keyword evidence="1" id="KW-1133">Transmembrane helix</keyword>
<feature type="transmembrane region" description="Helical" evidence="1">
    <location>
        <begin position="140"/>
        <end position="162"/>
    </location>
</feature>
<accession>A0ABU0HRJ9</accession>
<dbReference type="EMBL" id="JAUSVV010000013">
    <property type="protein sequence ID" value="MDQ0444537.1"/>
    <property type="molecule type" value="Genomic_DNA"/>
</dbReference>
<reference evidence="2 3" key="1">
    <citation type="submission" date="2023-07" db="EMBL/GenBank/DDBJ databases">
        <title>Genomic Encyclopedia of Type Strains, Phase IV (KMG-IV): sequencing the most valuable type-strain genomes for metagenomic binning, comparative biology and taxonomic classification.</title>
        <authorList>
            <person name="Goeker M."/>
        </authorList>
    </citation>
    <scope>NUCLEOTIDE SEQUENCE [LARGE SCALE GENOMIC DNA]</scope>
    <source>
        <strain evidence="2 3">DSM 19562</strain>
    </source>
</reference>
<keyword evidence="1" id="KW-0812">Transmembrane</keyword>
<gene>
    <name evidence="2" type="ORF">QO016_004050</name>
</gene>
<feature type="transmembrane region" description="Helical" evidence="1">
    <location>
        <begin position="168"/>
        <end position="189"/>
    </location>
</feature>
<proteinExistence type="predicted"/>